<reference evidence="2" key="2">
    <citation type="journal article" date="2024" name="Plant">
        <title>Genomic evolution and insights into agronomic trait innovations of Sesamum species.</title>
        <authorList>
            <person name="Miao H."/>
            <person name="Wang L."/>
            <person name="Qu L."/>
            <person name="Liu H."/>
            <person name="Sun Y."/>
            <person name="Le M."/>
            <person name="Wang Q."/>
            <person name="Wei S."/>
            <person name="Zheng Y."/>
            <person name="Lin W."/>
            <person name="Duan Y."/>
            <person name="Cao H."/>
            <person name="Xiong S."/>
            <person name="Wang X."/>
            <person name="Wei L."/>
            <person name="Li C."/>
            <person name="Ma Q."/>
            <person name="Ju M."/>
            <person name="Zhao R."/>
            <person name="Li G."/>
            <person name="Mu C."/>
            <person name="Tian Q."/>
            <person name="Mei H."/>
            <person name="Zhang T."/>
            <person name="Gao T."/>
            <person name="Zhang H."/>
        </authorList>
    </citation>
    <scope>NUCLEOTIDE SEQUENCE</scope>
    <source>
        <strain evidence="2">G02</strain>
    </source>
</reference>
<accession>A0AAW2KRI3</accession>
<reference evidence="2" key="1">
    <citation type="submission" date="2020-06" db="EMBL/GenBank/DDBJ databases">
        <authorList>
            <person name="Li T."/>
            <person name="Hu X."/>
            <person name="Zhang T."/>
            <person name="Song X."/>
            <person name="Zhang H."/>
            <person name="Dai N."/>
            <person name="Sheng W."/>
            <person name="Hou X."/>
            <person name="Wei L."/>
        </authorList>
    </citation>
    <scope>NUCLEOTIDE SEQUENCE</scope>
    <source>
        <strain evidence="2">G02</strain>
        <tissue evidence="2">Leaf</tissue>
    </source>
</reference>
<dbReference type="EMBL" id="JACGWJ010000027">
    <property type="protein sequence ID" value="KAL0308904.1"/>
    <property type="molecule type" value="Genomic_DNA"/>
</dbReference>
<evidence type="ECO:0000256" key="1">
    <source>
        <dbReference type="SAM" id="MobiDB-lite"/>
    </source>
</evidence>
<sequence>MTQPPLAISKIQSSYERDCHDSSSQRTNSRTIRIGNPNHTDQALRGFHMTIPASHFNQLTTLPTNPLKLHRRPTSPADETRLQYLVQVYRGYSMPNPRSSTWNVPDRPVGVGFIAAKLMRSPSPRVNLSIRGYFVVILKPRSVSVVSTTKHIAILMNSYHIHQSNNI</sequence>
<name>A0AAW2KRI3_SESRA</name>
<protein>
    <submittedName>
        <fullName evidence="2">Uncharacterized protein</fullName>
    </submittedName>
</protein>
<feature type="compositionally biased region" description="Polar residues" evidence="1">
    <location>
        <begin position="24"/>
        <end position="37"/>
    </location>
</feature>
<organism evidence="2">
    <name type="scientific">Sesamum radiatum</name>
    <name type="common">Black benniseed</name>
    <dbReference type="NCBI Taxonomy" id="300843"/>
    <lineage>
        <taxon>Eukaryota</taxon>
        <taxon>Viridiplantae</taxon>
        <taxon>Streptophyta</taxon>
        <taxon>Embryophyta</taxon>
        <taxon>Tracheophyta</taxon>
        <taxon>Spermatophyta</taxon>
        <taxon>Magnoliopsida</taxon>
        <taxon>eudicotyledons</taxon>
        <taxon>Gunneridae</taxon>
        <taxon>Pentapetalae</taxon>
        <taxon>asterids</taxon>
        <taxon>lamiids</taxon>
        <taxon>Lamiales</taxon>
        <taxon>Pedaliaceae</taxon>
        <taxon>Sesamum</taxon>
    </lineage>
</organism>
<feature type="region of interest" description="Disordered" evidence="1">
    <location>
        <begin position="12"/>
        <end position="37"/>
    </location>
</feature>
<gene>
    <name evidence="2" type="ORF">Sradi_5832700</name>
</gene>
<proteinExistence type="predicted"/>
<dbReference type="AlphaFoldDB" id="A0AAW2KRI3"/>
<evidence type="ECO:0000313" key="2">
    <source>
        <dbReference type="EMBL" id="KAL0308904.1"/>
    </source>
</evidence>
<comment type="caution">
    <text evidence="2">The sequence shown here is derived from an EMBL/GenBank/DDBJ whole genome shotgun (WGS) entry which is preliminary data.</text>
</comment>